<organism evidence="1 2">
    <name type="scientific">Agrotis segetum nuclear polyhedrosis virus</name>
    <name type="common">AsNPV</name>
    <dbReference type="NCBI Taxonomy" id="1962501"/>
    <lineage>
        <taxon>Viruses</taxon>
        <taxon>Viruses incertae sedis</taxon>
        <taxon>Naldaviricetes</taxon>
        <taxon>Lefavirales</taxon>
        <taxon>Baculoviridae</taxon>
        <taxon>Alphabaculovirus</taxon>
        <taxon>Alphabaculovirus agsegetum</taxon>
    </lineage>
</organism>
<keyword evidence="2" id="KW-1185">Reference proteome</keyword>
<sequence length="112" mass="13075">MHSYKEHLDKAQRCNVTKRVMDRELNGSLNKVDTALAINRLYCIMTTNKTTQLRQLNNDNRKCPYLYEAEAIDFNKSLYRTHESVKRCVMCTRALHPMLDIKRSTCAFCAAK</sequence>
<dbReference type="OrthoDB" id="21760at10239"/>
<dbReference type="GeneID" id="3974316"/>
<evidence type="ECO:0000313" key="2">
    <source>
        <dbReference type="Proteomes" id="UP000204644"/>
    </source>
</evidence>
<dbReference type="Proteomes" id="UP000204644">
    <property type="component" value="Segment"/>
</dbReference>
<accession>Q287M0</accession>
<proteinExistence type="predicted"/>
<protein>
    <submittedName>
        <fullName evidence="1">ORF-52</fullName>
    </submittedName>
</protein>
<reference evidence="2" key="1">
    <citation type="journal article" date="2005" name="J. Invertebr. Pathol.">
        <title>Molecular characterization of Agrotis segetum nucleopolyhedrovirus from Poland.</title>
        <authorList>
            <person name="Jakubowska A."/>
            <person name="van Oers M.M."/>
            <person name="Ziemnicka J."/>
            <person name="Lipa J.J."/>
            <person name="Vlak J.M."/>
        </authorList>
    </citation>
    <scope>NUCLEOTIDE SEQUENCE [LARGE SCALE GENOMIC DNA]</scope>
</reference>
<name>Q287M0_NPVAS</name>
<dbReference type="EMBL" id="DQ123841">
    <property type="protein sequence ID" value="AAZ38218.1"/>
    <property type="molecule type" value="Genomic_DNA"/>
</dbReference>
<dbReference type="RefSeq" id="YP_529722.1">
    <property type="nucleotide sequence ID" value="NC_007921.1"/>
</dbReference>
<evidence type="ECO:0000313" key="1">
    <source>
        <dbReference type="EMBL" id="AAZ38218.1"/>
    </source>
</evidence>
<dbReference type="KEGG" id="vg:3974316"/>
<reference evidence="1 2" key="2">
    <citation type="journal article" date="2006" name="J. Gen. Virol.">
        <title>Genome sequence of an enhancin gene-rich nucleopolyhedrovirus (NPV) from Agrotis segetum: collinearity with Spodoptera exigua multiple NPV.</title>
        <authorList>
            <person name="Jakubowska A.K."/>
            <person name="Peters S.A."/>
            <person name="Ziemnicka J."/>
            <person name="Vlak J.M."/>
            <person name="van Oers M.M."/>
        </authorList>
    </citation>
    <scope>NUCLEOTIDE SEQUENCE [LARGE SCALE GENOMIC DNA]</scope>
</reference>
<organismHost>
    <name type="scientific">Lepidoptera</name>
    <name type="common">moths &amp; butterflies</name>
    <dbReference type="NCBI Taxonomy" id="7088"/>
</organismHost>